<evidence type="ECO:0000313" key="1">
    <source>
        <dbReference type="EMBL" id="EMO41399.1"/>
    </source>
</evidence>
<dbReference type="Proteomes" id="UP000012153">
    <property type="component" value="Unassembled WGS sequence"/>
</dbReference>
<sequence length="266" mass="30785">MFKKNKEAKAKGIIIPIEADSVMSPLVNYGQPLTGIYFSTADEEYGRITFENLDAIKISRGESIPFEDDWEEGQPHCWVLKVENSNWLEERYRYEKRIYGSSYEFGGNVEEMLTDFNHLVFRFHDEFVETIARGFWFEKSQESLFGRDLIVGHPFLPLPETNTQTIEVSNLLCHVRTNPTDVAELKQNAQFCSQKLLEFALELDGKVSVNHALVLSMRNGKLISTLRGYFGKQEKVINGVGTLTDVQIEIERYMKEVLERRKTLRK</sequence>
<protein>
    <submittedName>
        <fullName evidence="1">Uncharacterized protein</fullName>
    </submittedName>
</protein>
<name>M6UK06_9LEPT</name>
<reference evidence="1 2" key="1">
    <citation type="submission" date="2013-01" db="EMBL/GenBank/DDBJ databases">
        <authorList>
            <person name="Harkins D.M."/>
            <person name="Durkin A.S."/>
            <person name="Brinkac L.M."/>
            <person name="Haft D.H."/>
            <person name="Selengut J.D."/>
            <person name="Sanka R."/>
            <person name="DePew J."/>
            <person name="Purushe J."/>
            <person name="Matthias M.A."/>
            <person name="Vinetz J.M."/>
            <person name="Sutton G.G."/>
            <person name="Nierman W.C."/>
            <person name="Fouts D.E."/>
        </authorList>
    </citation>
    <scope>NUCLEOTIDE SEQUENCE [LARGE SCALE GENOMIC DNA]</scope>
    <source>
        <strain evidence="1 2">ZUN142</strain>
    </source>
</reference>
<gene>
    <name evidence="1" type="ORF">LEP1GSC186_2127</name>
</gene>
<comment type="caution">
    <text evidence="1">The sequence shown here is derived from an EMBL/GenBank/DDBJ whole genome shotgun (WGS) entry which is preliminary data.</text>
</comment>
<proteinExistence type="predicted"/>
<dbReference type="AlphaFoldDB" id="M6UK06"/>
<organism evidence="1 2">
    <name type="scientific">Leptospira noguchii serovar Autumnalis str. ZUN142</name>
    <dbReference type="NCBI Taxonomy" id="1085540"/>
    <lineage>
        <taxon>Bacteria</taxon>
        <taxon>Pseudomonadati</taxon>
        <taxon>Spirochaetota</taxon>
        <taxon>Spirochaetia</taxon>
        <taxon>Leptospirales</taxon>
        <taxon>Leptospiraceae</taxon>
        <taxon>Leptospira</taxon>
    </lineage>
</organism>
<dbReference type="EMBL" id="AHOP02000021">
    <property type="protein sequence ID" value="EMO41399.1"/>
    <property type="molecule type" value="Genomic_DNA"/>
</dbReference>
<accession>M6UK06</accession>
<dbReference type="RefSeq" id="WP_004436704.1">
    <property type="nucleotide sequence ID" value="NZ_AHOP02000021.1"/>
</dbReference>
<evidence type="ECO:0000313" key="2">
    <source>
        <dbReference type="Proteomes" id="UP000012153"/>
    </source>
</evidence>